<geneLocation type="plasmid" evidence="1 2">
    <name>pCY360</name>
</geneLocation>
<proteinExistence type="predicted"/>
<name>E0S3T4_BUTPB</name>
<accession>E0S3T4</accession>
<protein>
    <submittedName>
        <fullName evidence="1">Uncharacterized protein</fullName>
    </submittedName>
</protein>
<dbReference type="HOGENOM" id="CLU_2218171_0_0_9"/>
<gene>
    <name evidence="1" type="ordered locus">bpr_II127</name>
</gene>
<evidence type="ECO:0000313" key="1">
    <source>
        <dbReference type="EMBL" id="ADL36066.1"/>
    </source>
</evidence>
<dbReference type="KEGG" id="bpb:bpr_II127"/>
<dbReference type="EMBL" id="CP001812">
    <property type="protein sequence ID" value="ADL36066.1"/>
    <property type="molecule type" value="Genomic_DNA"/>
</dbReference>
<sequence>MITYGIALIEKPGEDGLDKEDLQLLYGLVSGIYSNGSTQVYPIELSAREHESSAMGFITPKAAETLDFDYETSGLHDFVASILDDMEKERKDKHYQFKGIDIYLSR</sequence>
<reference evidence="1 2" key="1">
    <citation type="journal article" date="2010" name="PLoS ONE">
        <title>The glycobiome of the rumen bacterium Butyrivibrio proteoclasticus B316(T) highlights adaptation to a polysaccharide-rich environment.</title>
        <authorList>
            <person name="Kelly W.J."/>
            <person name="Leahy S.C."/>
            <person name="Altermann E."/>
            <person name="Yeoman C.J."/>
            <person name="Dunne J.C."/>
            <person name="Kong Z."/>
            <person name="Pacheco D.M."/>
            <person name="Li D."/>
            <person name="Noel S.J."/>
            <person name="Moon C.D."/>
            <person name="Cookson A.L."/>
            <person name="Attwood G.T."/>
        </authorList>
    </citation>
    <scope>NUCLEOTIDE SEQUENCE [LARGE SCALE GENOMIC DNA]</scope>
    <source>
        <strain evidence="2">ATCC 51982 / DSM 14932 / B316</strain>
        <plasmid evidence="2">Plasmid pCY360</plasmid>
    </source>
</reference>
<organism evidence="1 2">
    <name type="scientific">Butyrivibrio proteoclasticus (strain ATCC 51982 / DSM 14932 / B316)</name>
    <name type="common">Clostridium proteoclasticum</name>
    <dbReference type="NCBI Taxonomy" id="515622"/>
    <lineage>
        <taxon>Bacteria</taxon>
        <taxon>Bacillati</taxon>
        <taxon>Bacillota</taxon>
        <taxon>Clostridia</taxon>
        <taxon>Lachnospirales</taxon>
        <taxon>Lachnospiraceae</taxon>
        <taxon>Butyrivibrio</taxon>
    </lineage>
</organism>
<keyword evidence="2" id="KW-1185">Reference proteome</keyword>
<keyword evidence="1" id="KW-0614">Plasmid</keyword>
<dbReference type="Proteomes" id="UP000001299">
    <property type="component" value="Plasmid pCY360"/>
</dbReference>
<dbReference type="AlphaFoldDB" id="E0S3T4"/>
<evidence type="ECO:0000313" key="2">
    <source>
        <dbReference type="Proteomes" id="UP000001299"/>
    </source>
</evidence>